<evidence type="ECO:0000256" key="1">
    <source>
        <dbReference type="ARBA" id="ARBA00006049"/>
    </source>
</evidence>
<dbReference type="PANTHER" id="PTHR23055">
    <property type="entry name" value="CALCIUM BINDING PROTEINS"/>
    <property type="match status" value="1"/>
</dbReference>
<feature type="domain" description="EF-hand" evidence="5">
    <location>
        <begin position="151"/>
        <end position="186"/>
    </location>
</feature>
<dbReference type="Proteomes" id="UP000241769">
    <property type="component" value="Unassembled WGS sequence"/>
</dbReference>
<dbReference type="Gene3D" id="1.10.238.10">
    <property type="entry name" value="EF-hand"/>
    <property type="match status" value="1"/>
</dbReference>
<proteinExistence type="inferred from homology"/>
<dbReference type="STRING" id="1890364.A0A2P6N817"/>
<dbReference type="Pfam" id="PF13833">
    <property type="entry name" value="EF-hand_8"/>
    <property type="match status" value="1"/>
</dbReference>
<dbReference type="Pfam" id="PF13499">
    <property type="entry name" value="EF-hand_7"/>
    <property type="match status" value="1"/>
</dbReference>
<feature type="domain" description="EF-hand" evidence="5">
    <location>
        <begin position="200"/>
        <end position="235"/>
    </location>
</feature>
<organism evidence="6 7">
    <name type="scientific">Planoprotostelium fungivorum</name>
    <dbReference type="NCBI Taxonomy" id="1890364"/>
    <lineage>
        <taxon>Eukaryota</taxon>
        <taxon>Amoebozoa</taxon>
        <taxon>Evosea</taxon>
        <taxon>Variosea</taxon>
        <taxon>Cavosteliida</taxon>
        <taxon>Cavosteliaceae</taxon>
        <taxon>Planoprotostelium</taxon>
    </lineage>
</organism>
<feature type="domain" description="EF-hand" evidence="5">
    <location>
        <begin position="98"/>
        <end position="115"/>
    </location>
</feature>
<keyword evidence="2" id="KW-0479">Metal-binding</keyword>
<evidence type="ECO:0000256" key="3">
    <source>
        <dbReference type="ARBA" id="ARBA00022737"/>
    </source>
</evidence>
<protein>
    <submittedName>
        <fullName evidence="6">Calcium-binding protein</fullName>
    </submittedName>
</protein>
<evidence type="ECO:0000313" key="6">
    <source>
        <dbReference type="EMBL" id="PRP80092.1"/>
    </source>
</evidence>
<keyword evidence="3" id="KW-0677">Repeat</keyword>
<dbReference type="FunCoup" id="A0A2P6N817">
    <property type="interactions" value="12"/>
</dbReference>
<comment type="similarity">
    <text evidence="1">Belongs to the recoverin family.</text>
</comment>
<comment type="caution">
    <text evidence="6">The sequence shown here is derived from an EMBL/GenBank/DDBJ whole genome shotgun (WGS) entry which is preliminary data.</text>
</comment>
<feature type="domain" description="EF-hand" evidence="5">
    <location>
        <begin position="123"/>
        <end position="150"/>
    </location>
</feature>
<keyword evidence="4" id="KW-0106">Calcium</keyword>
<dbReference type="CDD" id="cd00051">
    <property type="entry name" value="EFh"/>
    <property type="match status" value="3"/>
</dbReference>
<dbReference type="AlphaFoldDB" id="A0A2P6N817"/>
<keyword evidence="7" id="KW-1185">Reference proteome</keyword>
<dbReference type="OrthoDB" id="191686at2759"/>
<evidence type="ECO:0000259" key="5">
    <source>
        <dbReference type="PROSITE" id="PS50222"/>
    </source>
</evidence>
<evidence type="ECO:0000313" key="7">
    <source>
        <dbReference type="Proteomes" id="UP000241769"/>
    </source>
</evidence>
<dbReference type="FunFam" id="1.10.238.10:FF:000009">
    <property type="entry name" value="Visinin-like protein 1"/>
    <property type="match status" value="1"/>
</dbReference>
<dbReference type="PANTHER" id="PTHR23055:SF189">
    <property type="entry name" value="CALCIUM-BINDING PROTEIN NCSA"/>
    <property type="match status" value="1"/>
</dbReference>
<gene>
    <name evidence="6" type="ORF">PROFUN_12246</name>
</gene>
<sequence length="243" mass="27839">MLDSRNPAVEISCDALSQDKNLVTSRCFDNQGSLLVKNPLKAPEFQNAPHNVLRSTEMGAAQSQLKKEELEKLQEHSHFQQKELKAMYKQFRKEQPQGYIDKEEFREMMRQMGVVDSFLQDLIFNVFDEDKDGGINFQEFVAALSVMTRGDPTEKLEFAFNMYDIDGDGVIDKREMGQIMESFYKLVGPLVTFSGKKYESPSQLVEEFFDIMDKNGDGKITLEEYKEGALKNPDVIQGLKLFS</sequence>
<dbReference type="InterPro" id="IPR002048">
    <property type="entry name" value="EF_hand_dom"/>
</dbReference>
<dbReference type="GO" id="GO:0005509">
    <property type="term" value="F:calcium ion binding"/>
    <property type="evidence" value="ECO:0007669"/>
    <property type="project" value="InterPro"/>
</dbReference>
<dbReference type="InterPro" id="IPR018247">
    <property type="entry name" value="EF_Hand_1_Ca_BS"/>
</dbReference>
<dbReference type="InParanoid" id="A0A2P6N817"/>
<dbReference type="PROSITE" id="PS00018">
    <property type="entry name" value="EF_HAND_1"/>
    <property type="match status" value="2"/>
</dbReference>
<evidence type="ECO:0000256" key="4">
    <source>
        <dbReference type="ARBA" id="ARBA00022837"/>
    </source>
</evidence>
<dbReference type="InterPro" id="IPR028846">
    <property type="entry name" value="Recoverin"/>
</dbReference>
<dbReference type="SMART" id="SM00054">
    <property type="entry name" value="EFh"/>
    <property type="match status" value="4"/>
</dbReference>
<evidence type="ECO:0000256" key="2">
    <source>
        <dbReference type="ARBA" id="ARBA00022723"/>
    </source>
</evidence>
<dbReference type="PROSITE" id="PS50222">
    <property type="entry name" value="EF_HAND_2"/>
    <property type="match status" value="4"/>
</dbReference>
<reference evidence="6 7" key="1">
    <citation type="journal article" date="2018" name="Genome Biol. Evol.">
        <title>Multiple Roots of Fruiting Body Formation in Amoebozoa.</title>
        <authorList>
            <person name="Hillmann F."/>
            <person name="Forbes G."/>
            <person name="Novohradska S."/>
            <person name="Ferling I."/>
            <person name="Riege K."/>
            <person name="Groth M."/>
            <person name="Westermann M."/>
            <person name="Marz M."/>
            <person name="Spaller T."/>
            <person name="Winckler T."/>
            <person name="Schaap P."/>
            <person name="Glockner G."/>
        </authorList>
    </citation>
    <scope>NUCLEOTIDE SEQUENCE [LARGE SCALE GENOMIC DNA]</scope>
    <source>
        <strain evidence="6 7">Jena</strain>
    </source>
</reference>
<dbReference type="PRINTS" id="PR00450">
    <property type="entry name" value="RECOVERIN"/>
</dbReference>
<dbReference type="InterPro" id="IPR011992">
    <property type="entry name" value="EF-hand-dom_pair"/>
</dbReference>
<dbReference type="SUPFAM" id="SSF47473">
    <property type="entry name" value="EF-hand"/>
    <property type="match status" value="1"/>
</dbReference>
<name>A0A2P6N817_9EUKA</name>
<accession>A0A2P6N817</accession>
<dbReference type="EMBL" id="MDYQ01000161">
    <property type="protein sequence ID" value="PRP80092.1"/>
    <property type="molecule type" value="Genomic_DNA"/>
</dbReference>